<sequence length="366" mass="42014">MSDSTKIASKRGRKPVKGGEFVCVVCDNSLGFQTKKELTDHTNKVHRFVQCGGCEPKKIITWSLPEDVTNLGGTETTPNCDNHNQTDITTAGTDEVESQNENVDEEDEVDVNLDEDDNEDFNSSAFSTGIDGTCEVDEALSVEEMKKYDRMRKKRQLEFTEGSPKRKRSDKSARREPKNDGYEMLPIVTREIQVLSESSPIQPTQVLSNVENEGSLIHAMQIQYDQLSICDVDLYWKTITQTSQEQMQTFKTEQVYDLFVNDEMPLPELDVYELIVKFAQAKPCNDETDDYKTFQARFQKQSAVIRFGLMTKEEFDKVDDDGYLDSKHCSSFSYNIKWKRNKTRMTEVPQYFIKPFEARCDKIMTG</sequence>
<feature type="compositionally biased region" description="Basic and acidic residues" evidence="1">
    <location>
        <begin position="170"/>
        <end position="181"/>
    </location>
</feature>
<evidence type="ECO:0000313" key="2">
    <source>
        <dbReference type="EMBL" id="CAL8137091.1"/>
    </source>
</evidence>
<evidence type="ECO:0008006" key="4">
    <source>
        <dbReference type="Google" id="ProtNLM"/>
    </source>
</evidence>
<evidence type="ECO:0000256" key="1">
    <source>
        <dbReference type="SAM" id="MobiDB-lite"/>
    </source>
</evidence>
<proteinExistence type="predicted"/>
<reference evidence="2 3" key="1">
    <citation type="submission" date="2024-08" db="EMBL/GenBank/DDBJ databases">
        <authorList>
            <person name="Cucini C."/>
            <person name="Frati F."/>
        </authorList>
    </citation>
    <scope>NUCLEOTIDE SEQUENCE [LARGE SCALE GENOMIC DNA]</scope>
</reference>
<organism evidence="2 3">
    <name type="scientific">Orchesella dallaii</name>
    <dbReference type="NCBI Taxonomy" id="48710"/>
    <lineage>
        <taxon>Eukaryota</taxon>
        <taxon>Metazoa</taxon>
        <taxon>Ecdysozoa</taxon>
        <taxon>Arthropoda</taxon>
        <taxon>Hexapoda</taxon>
        <taxon>Collembola</taxon>
        <taxon>Entomobryomorpha</taxon>
        <taxon>Entomobryoidea</taxon>
        <taxon>Orchesellidae</taxon>
        <taxon>Orchesellinae</taxon>
        <taxon>Orchesella</taxon>
    </lineage>
</organism>
<comment type="caution">
    <text evidence="2">The sequence shown here is derived from an EMBL/GenBank/DDBJ whole genome shotgun (WGS) entry which is preliminary data.</text>
</comment>
<dbReference type="EMBL" id="CAXLJM020000114">
    <property type="protein sequence ID" value="CAL8137091.1"/>
    <property type="molecule type" value="Genomic_DNA"/>
</dbReference>
<evidence type="ECO:0000313" key="3">
    <source>
        <dbReference type="Proteomes" id="UP001642540"/>
    </source>
</evidence>
<feature type="region of interest" description="Disordered" evidence="1">
    <location>
        <begin position="151"/>
        <end position="181"/>
    </location>
</feature>
<dbReference type="Proteomes" id="UP001642540">
    <property type="component" value="Unassembled WGS sequence"/>
</dbReference>
<name>A0ABP1RVS9_9HEXA</name>
<keyword evidence="3" id="KW-1185">Reference proteome</keyword>
<protein>
    <recommendedName>
        <fullName evidence="4">C2H2-type domain-containing protein</fullName>
    </recommendedName>
</protein>
<accession>A0ABP1RVS9</accession>
<gene>
    <name evidence="2" type="ORF">ODALV1_LOCUS26762</name>
</gene>